<feature type="domain" description="NAD-dependent epimerase/dehydratase" evidence="5">
    <location>
        <begin position="5"/>
        <end position="242"/>
    </location>
</feature>
<organism evidence="6 7">
    <name type="scientific">Leisingera daeponensis</name>
    <dbReference type="NCBI Taxonomy" id="405746"/>
    <lineage>
        <taxon>Bacteria</taxon>
        <taxon>Pseudomonadati</taxon>
        <taxon>Pseudomonadota</taxon>
        <taxon>Alphaproteobacteria</taxon>
        <taxon>Rhodobacterales</taxon>
        <taxon>Roseobacteraceae</taxon>
        <taxon>Leisingera</taxon>
    </lineage>
</organism>
<evidence type="ECO:0000256" key="4">
    <source>
        <dbReference type="ARBA" id="ARBA00023239"/>
    </source>
</evidence>
<dbReference type="Pfam" id="PF01370">
    <property type="entry name" value="Epimerase"/>
    <property type="match status" value="1"/>
</dbReference>
<evidence type="ECO:0000313" key="7">
    <source>
        <dbReference type="Proteomes" id="UP000766629"/>
    </source>
</evidence>
<dbReference type="EMBL" id="JAHVJA010000002">
    <property type="protein sequence ID" value="MBY6139175.1"/>
    <property type="molecule type" value="Genomic_DNA"/>
</dbReference>
<gene>
    <name evidence="6" type="ORF">KUV26_06950</name>
</gene>
<comment type="caution">
    <text evidence="6">The sequence shown here is derived from an EMBL/GenBank/DDBJ whole genome shotgun (WGS) entry which is preliminary data.</text>
</comment>
<keyword evidence="3" id="KW-0520">NAD</keyword>
<evidence type="ECO:0000256" key="3">
    <source>
        <dbReference type="ARBA" id="ARBA00023027"/>
    </source>
</evidence>
<evidence type="ECO:0000259" key="5">
    <source>
        <dbReference type="Pfam" id="PF01370"/>
    </source>
</evidence>
<name>A0ABS7NDD1_9RHOB</name>
<dbReference type="InterPro" id="IPR044516">
    <property type="entry name" value="UXS-like"/>
</dbReference>
<dbReference type="InterPro" id="IPR001509">
    <property type="entry name" value="Epimerase_deHydtase"/>
</dbReference>
<dbReference type="SUPFAM" id="SSF51735">
    <property type="entry name" value="NAD(P)-binding Rossmann-fold domains"/>
    <property type="match status" value="1"/>
</dbReference>
<protein>
    <submittedName>
        <fullName evidence="6">SDR family oxidoreductase</fullName>
    </submittedName>
</protein>
<keyword evidence="7" id="KW-1185">Reference proteome</keyword>
<reference evidence="6 7" key="1">
    <citation type="submission" date="2021-06" db="EMBL/GenBank/DDBJ databases">
        <title>50 bacteria genomes isolated from Dapeng, Shenzhen, China.</title>
        <authorList>
            <person name="Zheng W."/>
            <person name="Yu S."/>
            <person name="Huang Y."/>
        </authorList>
    </citation>
    <scope>NUCLEOTIDE SEQUENCE [LARGE SCALE GENOMIC DNA]</scope>
    <source>
        <strain evidence="6 7">DP1N14-2</strain>
    </source>
</reference>
<dbReference type="PANTHER" id="PTHR43078:SF6">
    <property type="entry name" value="UDP-GLUCURONIC ACID DECARBOXYLASE 1"/>
    <property type="match status" value="1"/>
</dbReference>
<proteinExistence type="predicted"/>
<keyword evidence="4" id="KW-0456">Lyase</keyword>
<dbReference type="Proteomes" id="UP000766629">
    <property type="component" value="Unassembled WGS sequence"/>
</dbReference>
<accession>A0ABS7NDD1</accession>
<dbReference type="PANTHER" id="PTHR43078">
    <property type="entry name" value="UDP-GLUCURONIC ACID DECARBOXYLASE-RELATED"/>
    <property type="match status" value="1"/>
</dbReference>
<comment type="cofactor">
    <cofactor evidence="1">
        <name>NAD(+)</name>
        <dbReference type="ChEBI" id="CHEBI:57540"/>
    </cofactor>
</comment>
<keyword evidence="2" id="KW-0210">Decarboxylase</keyword>
<dbReference type="CDD" id="cd05230">
    <property type="entry name" value="UGD_SDR_e"/>
    <property type="match status" value="1"/>
</dbReference>
<evidence type="ECO:0000256" key="2">
    <source>
        <dbReference type="ARBA" id="ARBA00022793"/>
    </source>
</evidence>
<dbReference type="InterPro" id="IPR036291">
    <property type="entry name" value="NAD(P)-bd_dom_sf"/>
</dbReference>
<dbReference type="Gene3D" id="3.40.50.720">
    <property type="entry name" value="NAD(P)-binding Rossmann-like Domain"/>
    <property type="match status" value="1"/>
</dbReference>
<evidence type="ECO:0000313" key="6">
    <source>
        <dbReference type="EMBL" id="MBY6139175.1"/>
    </source>
</evidence>
<sequence length="324" mass="35918">MRKTVLVTGGAGFLGSQLCARKLEQGHTVICLDNLQTGRMRNITPLMSHSRFRFVEHDVVRPYQIAGPVHQIFNLACPASPPKYQLDPIHTFKTSVMGAMNALELAREKSAKVFQASTSEIYGDPEISPQPECYRGSVNTFGPRACYDEGKRAAETLFYDYHHRYGVQISIARIFNTYGPFMDPQDGRVVSNFINQALRGEDITVYGSGAQTRSFCYADDLLDAIEALMELNDPSPAPVNLGNPGEFTVLELAEKVCRLTGTGSQVVFRDLPQDDPQQRKPDISTAAAKLGWTPKVLLEDGLQMTIRHFQTEMAEPDQISAAAR</sequence>
<evidence type="ECO:0000256" key="1">
    <source>
        <dbReference type="ARBA" id="ARBA00001911"/>
    </source>
</evidence>